<feature type="compositionally biased region" description="Polar residues" evidence="1">
    <location>
        <begin position="157"/>
        <end position="167"/>
    </location>
</feature>
<evidence type="ECO:0000256" key="1">
    <source>
        <dbReference type="SAM" id="MobiDB-lite"/>
    </source>
</evidence>
<keyword evidence="3" id="KW-1185">Reference proteome</keyword>
<accession>A0A8T0CLF6</accession>
<sequence>MEPSKPSEQASGRRTIWSPTGDNGSDLSTVLHVPHHFPSGDLTLLDPERDALNSALATIEGAGGGQAVAAALAVELGFNYRSRRIKLMKNGPALKVDYLTAEASQGHEAMPRPCGLKELVARLQSEYGSDLSAEASNEVSKDAEMVEDRHKGKRVKTISTPIGGNGL</sequence>
<dbReference type="Proteomes" id="UP000806378">
    <property type="component" value="Unassembled WGS sequence"/>
</dbReference>
<dbReference type="EMBL" id="MU090639">
    <property type="protein sequence ID" value="KAF7847622.1"/>
    <property type="molecule type" value="Genomic_DNA"/>
</dbReference>
<evidence type="ECO:0000313" key="3">
    <source>
        <dbReference type="Proteomes" id="UP000806378"/>
    </source>
</evidence>
<name>A0A8T0CLF6_CORYI</name>
<gene>
    <name evidence="2" type="ORF">BT93_L2781</name>
</gene>
<feature type="compositionally biased region" description="Polar residues" evidence="1">
    <location>
        <begin position="1"/>
        <end position="28"/>
    </location>
</feature>
<evidence type="ECO:0000313" key="2">
    <source>
        <dbReference type="EMBL" id="KAF7847622.1"/>
    </source>
</evidence>
<dbReference type="AlphaFoldDB" id="A0A8T0CLF6"/>
<feature type="region of interest" description="Disordered" evidence="1">
    <location>
        <begin position="131"/>
        <end position="167"/>
    </location>
</feature>
<comment type="caution">
    <text evidence="2">The sequence shown here is derived from an EMBL/GenBank/DDBJ whole genome shotgun (WGS) entry which is preliminary data.</text>
</comment>
<feature type="region of interest" description="Disordered" evidence="1">
    <location>
        <begin position="1"/>
        <end position="29"/>
    </location>
</feature>
<feature type="compositionally biased region" description="Basic and acidic residues" evidence="1">
    <location>
        <begin position="139"/>
        <end position="150"/>
    </location>
</feature>
<dbReference type="Gramene" id="rna-gnl|WGS:JABURB|Cocit.L2781.1">
    <property type="protein sequence ID" value="cds-KAF7847622.1"/>
    <property type="gene ID" value="gene-BT93_L2781"/>
</dbReference>
<protein>
    <submittedName>
        <fullName evidence="2">Uncharacterized protein</fullName>
    </submittedName>
</protein>
<proteinExistence type="predicted"/>
<organism evidence="2 3">
    <name type="scientific">Corymbia citriodora subsp. variegata</name>
    <dbReference type="NCBI Taxonomy" id="360336"/>
    <lineage>
        <taxon>Eukaryota</taxon>
        <taxon>Viridiplantae</taxon>
        <taxon>Streptophyta</taxon>
        <taxon>Embryophyta</taxon>
        <taxon>Tracheophyta</taxon>
        <taxon>Spermatophyta</taxon>
        <taxon>Magnoliopsida</taxon>
        <taxon>eudicotyledons</taxon>
        <taxon>Gunneridae</taxon>
        <taxon>Pentapetalae</taxon>
        <taxon>rosids</taxon>
        <taxon>malvids</taxon>
        <taxon>Myrtales</taxon>
        <taxon>Myrtaceae</taxon>
        <taxon>Myrtoideae</taxon>
        <taxon>Eucalypteae</taxon>
        <taxon>Corymbia</taxon>
    </lineage>
</organism>
<reference evidence="2" key="1">
    <citation type="submission" date="2020-05" db="EMBL/GenBank/DDBJ databases">
        <title>WGS assembly of Corymbia citriodora subspecies variegata.</title>
        <authorList>
            <person name="Barry K."/>
            <person name="Hundley H."/>
            <person name="Shu S."/>
            <person name="Jenkins J."/>
            <person name="Grimwood J."/>
            <person name="Baten A."/>
        </authorList>
    </citation>
    <scope>NUCLEOTIDE SEQUENCE</scope>
    <source>
        <strain evidence="2">CV2-018</strain>
    </source>
</reference>